<dbReference type="AlphaFoldDB" id="A0A517SQU8"/>
<organism evidence="1 2">
    <name type="scientific">Stieleria bergensis</name>
    <dbReference type="NCBI Taxonomy" id="2528025"/>
    <lineage>
        <taxon>Bacteria</taxon>
        <taxon>Pseudomonadati</taxon>
        <taxon>Planctomycetota</taxon>
        <taxon>Planctomycetia</taxon>
        <taxon>Pirellulales</taxon>
        <taxon>Pirellulaceae</taxon>
        <taxon>Stieleria</taxon>
    </lineage>
</organism>
<accession>A0A517SQU8</accession>
<protein>
    <submittedName>
        <fullName evidence="1">Uncharacterized protein</fullName>
    </submittedName>
</protein>
<dbReference type="Proteomes" id="UP000315003">
    <property type="component" value="Chromosome"/>
</dbReference>
<reference evidence="1 2" key="1">
    <citation type="submission" date="2019-02" db="EMBL/GenBank/DDBJ databases">
        <title>Deep-cultivation of Planctomycetes and their phenomic and genomic characterization uncovers novel biology.</title>
        <authorList>
            <person name="Wiegand S."/>
            <person name="Jogler M."/>
            <person name="Boedeker C."/>
            <person name="Pinto D."/>
            <person name="Vollmers J."/>
            <person name="Rivas-Marin E."/>
            <person name="Kohn T."/>
            <person name="Peeters S.H."/>
            <person name="Heuer A."/>
            <person name="Rast P."/>
            <person name="Oberbeckmann S."/>
            <person name="Bunk B."/>
            <person name="Jeske O."/>
            <person name="Meyerdierks A."/>
            <person name="Storesund J.E."/>
            <person name="Kallscheuer N."/>
            <person name="Luecker S."/>
            <person name="Lage O.M."/>
            <person name="Pohl T."/>
            <person name="Merkel B.J."/>
            <person name="Hornburger P."/>
            <person name="Mueller R.-W."/>
            <person name="Bruemmer F."/>
            <person name="Labrenz M."/>
            <person name="Spormann A.M."/>
            <person name="Op den Camp H."/>
            <person name="Overmann J."/>
            <person name="Amann R."/>
            <person name="Jetten M.S.M."/>
            <person name="Mascher T."/>
            <person name="Medema M.H."/>
            <person name="Devos D.P."/>
            <person name="Kaster A.-K."/>
            <person name="Ovreas L."/>
            <person name="Rohde M."/>
            <person name="Galperin M.Y."/>
            <person name="Jogler C."/>
        </authorList>
    </citation>
    <scope>NUCLEOTIDE SEQUENCE [LARGE SCALE GENOMIC DNA]</scope>
    <source>
        <strain evidence="1 2">SV_7m_r</strain>
    </source>
</reference>
<gene>
    <name evidence="1" type="ORF">SV7mr_10050</name>
</gene>
<keyword evidence="2" id="KW-1185">Reference proteome</keyword>
<dbReference type="EMBL" id="CP036272">
    <property type="protein sequence ID" value="QDT58512.1"/>
    <property type="molecule type" value="Genomic_DNA"/>
</dbReference>
<sequence>MLSDMAHRNLKMRLHDKACLQSVVKVMAAFRRKTVRDDTILFDLDVATVGNVNSSPCHPG</sequence>
<proteinExistence type="predicted"/>
<evidence type="ECO:0000313" key="2">
    <source>
        <dbReference type="Proteomes" id="UP000315003"/>
    </source>
</evidence>
<name>A0A517SQU8_9BACT</name>
<evidence type="ECO:0000313" key="1">
    <source>
        <dbReference type="EMBL" id="QDT58512.1"/>
    </source>
</evidence>